<sequence>VLGPDRRSCQSIIARVQQRHRFSRTGRSRARVVAAIERCRCLDMAFTPPGCCQFTLSLPCTNWFSPVERAMRLWEPSHCGQARSPISARPFLLDEHGRYTVLHDVDGLDGESGSTERCVPLPKQSHDLTTRRQIIRITTQRDNVEYCRYDKPCETMEIYAVVCVFADTS</sequence>
<evidence type="ECO:0000313" key="1">
    <source>
        <dbReference type="EMBL" id="CRZ12572.1"/>
    </source>
</evidence>
<name>A0A0H5RG84_9EUKA</name>
<proteinExistence type="predicted"/>
<feature type="non-terminal residue" evidence="1">
    <location>
        <position position="1"/>
    </location>
</feature>
<protein>
    <submittedName>
        <fullName evidence="1">Uncharacterized protein</fullName>
    </submittedName>
</protein>
<dbReference type="EMBL" id="HACM01012130">
    <property type="protein sequence ID" value="CRZ12572.1"/>
    <property type="molecule type" value="Transcribed_RNA"/>
</dbReference>
<reference evidence="1" key="1">
    <citation type="submission" date="2015-04" db="EMBL/GenBank/DDBJ databases">
        <title>The genome sequence of the plant pathogenic Rhizarian Plasmodiophora brassicae reveals insights in its biotrophic life cycle and the origin of chitin synthesis.</title>
        <authorList>
            <person name="Schwelm A."/>
            <person name="Fogelqvist J."/>
            <person name="Knaust A."/>
            <person name="Julke S."/>
            <person name="Lilja T."/>
            <person name="Dhandapani V."/>
            <person name="Bonilla-Rosso G."/>
            <person name="Karlsson M."/>
            <person name="Shevchenko A."/>
            <person name="Choi S.R."/>
            <person name="Kim H.G."/>
            <person name="Park J.Y."/>
            <person name="Lim Y.P."/>
            <person name="Ludwig-Muller J."/>
            <person name="Dixelius C."/>
        </authorList>
    </citation>
    <scope>NUCLEOTIDE SEQUENCE</scope>
    <source>
        <tissue evidence="1">Potato root galls</tissue>
    </source>
</reference>
<dbReference type="AlphaFoldDB" id="A0A0H5RG84"/>
<organism evidence="1">
    <name type="scientific">Spongospora subterranea</name>
    <dbReference type="NCBI Taxonomy" id="70186"/>
    <lineage>
        <taxon>Eukaryota</taxon>
        <taxon>Sar</taxon>
        <taxon>Rhizaria</taxon>
        <taxon>Endomyxa</taxon>
        <taxon>Phytomyxea</taxon>
        <taxon>Plasmodiophorida</taxon>
        <taxon>Plasmodiophoridae</taxon>
        <taxon>Spongospora</taxon>
    </lineage>
</organism>
<accession>A0A0H5RG84</accession>